<accession>A0A6C8GVF3</accession>
<gene>
    <name evidence="2" type="ORF">LTSEUGA_5390</name>
</gene>
<keyword evidence="2" id="KW-0456">Lyase</keyword>
<dbReference type="Proteomes" id="UP000003915">
    <property type="component" value="Unassembled WGS sequence"/>
</dbReference>
<proteinExistence type="predicted"/>
<dbReference type="AlphaFoldDB" id="A0A6C8GVF3"/>
<organism evidence="2 3">
    <name type="scientific">Salmonella enterica subsp. enterica serovar Uganda str. R8-3404</name>
    <dbReference type="NCBI Taxonomy" id="913083"/>
    <lineage>
        <taxon>Bacteria</taxon>
        <taxon>Pseudomonadati</taxon>
        <taxon>Pseudomonadota</taxon>
        <taxon>Gammaproteobacteria</taxon>
        <taxon>Enterobacterales</taxon>
        <taxon>Enterobacteriaceae</taxon>
        <taxon>Salmonella</taxon>
    </lineage>
</organism>
<comment type="caution">
    <text evidence="2">The sequence shown here is derived from an EMBL/GenBank/DDBJ whole genome shotgun (WGS) entry which is preliminary data.</text>
</comment>
<protein>
    <submittedName>
        <fullName evidence="2">Adenylate cyclase</fullName>
        <ecNumber evidence="2">4.6.1.1</ecNumber>
    </submittedName>
</protein>
<dbReference type="InterPro" id="IPR024685">
    <property type="entry name" value="Adenylate_cyclase_1_N"/>
</dbReference>
<dbReference type="EC" id="4.6.1.1" evidence="2"/>
<evidence type="ECO:0000313" key="3">
    <source>
        <dbReference type="Proteomes" id="UP000003915"/>
    </source>
</evidence>
<dbReference type="EMBL" id="AFCV01001351">
    <property type="protein sequence ID" value="EHC85725.1"/>
    <property type="molecule type" value="Genomic_DNA"/>
</dbReference>
<dbReference type="PANTHER" id="PTHR38760">
    <property type="entry name" value="ADENYLATE CYCLASE"/>
    <property type="match status" value="1"/>
</dbReference>
<reference evidence="2 3" key="1">
    <citation type="journal article" date="2011" name="BMC Genomics">
        <title>Genome sequencing reveals diversification of virulence factor content and possible host adaptation in distinct subpopulations of Salmonella enterica.</title>
        <authorList>
            <person name="den Bakker H.C."/>
            <person name="Moreno Switt A.I."/>
            <person name="Govoni G."/>
            <person name="Cummings C.A."/>
            <person name="Ranieri M.L."/>
            <person name="Degoricija L."/>
            <person name="Hoelzer K."/>
            <person name="Rodriguez-Rivera L.D."/>
            <person name="Brown S."/>
            <person name="Bolchacova E."/>
            <person name="Furtado M.R."/>
            <person name="Wiedmann M."/>
        </authorList>
    </citation>
    <scope>NUCLEOTIDE SEQUENCE [LARGE SCALE GENOMIC DNA]</scope>
    <source>
        <strain evidence="2 3">R8-3404</strain>
    </source>
</reference>
<dbReference type="Pfam" id="PF12633">
    <property type="entry name" value="Adenyl_cycl_N"/>
    <property type="match status" value="1"/>
</dbReference>
<name>A0A6C8GVF3_SALET</name>
<dbReference type="GO" id="GO:0004016">
    <property type="term" value="F:adenylate cyclase activity"/>
    <property type="evidence" value="ECO:0007669"/>
    <property type="project" value="UniProtKB-EC"/>
</dbReference>
<evidence type="ECO:0000259" key="1">
    <source>
        <dbReference type="Pfam" id="PF12633"/>
    </source>
</evidence>
<dbReference type="InterPro" id="IPR000274">
    <property type="entry name" value="Adenylate_cyclase_1"/>
</dbReference>
<dbReference type="GO" id="GO:0006171">
    <property type="term" value="P:cAMP biosynthetic process"/>
    <property type="evidence" value="ECO:0007669"/>
    <property type="project" value="InterPro"/>
</dbReference>
<sequence>MYLYIETLKQRLDAINQLRVDRALAAMGPAFQQVYSLLPTLLHYHHPLMPGYLDGNVPSGICFYTPDETQRHYLNELELYRGMTPQDPPKGELPITGVYTMGSTSSVGQSCSSDLDIWVCHQSWLDGEERQLLQRKCSLLESWAASLGVEVSFFLIDDGVEVSFFLIDETRV</sequence>
<feature type="domain" description="Adenylate cyclase class-I N-terminal" evidence="1">
    <location>
        <begin position="5"/>
        <end position="158"/>
    </location>
</feature>
<evidence type="ECO:0000313" key="2">
    <source>
        <dbReference type="EMBL" id="EHC85725.1"/>
    </source>
</evidence>
<dbReference type="PANTHER" id="PTHR38760:SF1">
    <property type="entry name" value="ADENYLATE CYCLASE"/>
    <property type="match status" value="1"/>
</dbReference>